<dbReference type="GO" id="GO:0002161">
    <property type="term" value="F:aminoacyl-tRNA deacylase activity"/>
    <property type="evidence" value="ECO:0000318"/>
    <property type="project" value="GO_Central"/>
</dbReference>
<dbReference type="InterPro" id="IPR018163">
    <property type="entry name" value="Thr/Ala-tRNA-synth_IIc_edit"/>
</dbReference>
<dbReference type="FunFam" id="3.30.980.10:FF:000004">
    <property type="entry name" value="Alanine--tRNA ligase, cytoplasmic"/>
    <property type="match status" value="1"/>
</dbReference>
<keyword evidence="3" id="KW-0820">tRNA-binding</keyword>
<dbReference type="GO" id="GO:0005739">
    <property type="term" value="C:mitochondrion"/>
    <property type="evidence" value="ECO:0007669"/>
    <property type="project" value="TreeGrafter"/>
</dbReference>
<proteinExistence type="inferred from homology"/>
<reference evidence="12" key="1">
    <citation type="journal article" date="2020" name="Nat. Genet.">
        <title>Genomic diversifications of five Gossypium allopolyploid species and their impact on cotton improvement.</title>
        <authorList>
            <person name="Chen Z.J."/>
            <person name="Sreedasyam A."/>
            <person name="Ando A."/>
            <person name="Song Q."/>
            <person name="De Santiago L.M."/>
            <person name="Hulse-Kemp A.M."/>
            <person name="Ding M."/>
            <person name="Ye W."/>
            <person name="Kirkbride R.C."/>
            <person name="Jenkins J."/>
            <person name="Plott C."/>
            <person name="Lovell J."/>
            <person name="Lin Y.M."/>
            <person name="Vaughn R."/>
            <person name="Liu B."/>
            <person name="Simpson S."/>
            <person name="Scheffler B.E."/>
            <person name="Wen L."/>
            <person name="Saski C.A."/>
            <person name="Grover C.E."/>
            <person name="Hu G."/>
            <person name="Conover J.L."/>
            <person name="Carlson J.W."/>
            <person name="Shu S."/>
            <person name="Boston L.B."/>
            <person name="Williams M."/>
            <person name="Peterson D.G."/>
            <person name="McGee K."/>
            <person name="Jones D.C."/>
            <person name="Wendel J.F."/>
            <person name="Stelly D.M."/>
            <person name="Grimwood J."/>
            <person name="Schmutz J."/>
        </authorList>
    </citation>
    <scope>NUCLEOTIDE SEQUENCE [LARGE SCALE GENOMIC DNA]</scope>
    <source>
        <strain evidence="12">cv. TM-1</strain>
    </source>
</reference>
<comment type="similarity">
    <text evidence="1">Belongs to the class-II aminoacyl-tRNA synthetase family.</text>
</comment>
<gene>
    <name evidence="13" type="primary">LOC107937589</name>
</gene>
<feature type="domain" description="Alanyl-transfer RNA synthetases family profile" evidence="11">
    <location>
        <begin position="246"/>
        <end position="370"/>
    </location>
</feature>
<dbReference type="RefSeq" id="XP_016725982.1">
    <property type="nucleotide sequence ID" value="XM_016870493.2"/>
</dbReference>
<dbReference type="AlphaFoldDB" id="A0A1U8MGN9"/>
<evidence type="ECO:0000256" key="6">
    <source>
        <dbReference type="ARBA" id="ARBA00022840"/>
    </source>
</evidence>
<protein>
    <recommendedName>
        <fullName evidence="2">alanine--tRNA ligase</fullName>
        <ecNumber evidence="2">6.1.1.7</ecNumber>
    </recommendedName>
</protein>
<evidence type="ECO:0000259" key="11">
    <source>
        <dbReference type="PROSITE" id="PS50860"/>
    </source>
</evidence>
<dbReference type="Gene3D" id="3.30.980.10">
    <property type="entry name" value="Threonyl-trna Synthetase, Chain A, domain 2"/>
    <property type="match status" value="1"/>
</dbReference>
<evidence type="ECO:0000256" key="5">
    <source>
        <dbReference type="ARBA" id="ARBA00022741"/>
    </source>
</evidence>
<evidence type="ECO:0000256" key="8">
    <source>
        <dbReference type="ARBA" id="ARBA00022917"/>
    </source>
</evidence>
<dbReference type="PANTHER" id="PTHR11777">
    <property type="entry name" value="ALANYL-TRNA SYNTHETASE"/>
    <property type="match status" value="1"/>
</dbReference>
<dbReference type="SUPFAM" id="SSF55186">
    <property type="entry name" value="ThrRS/AlaRS common domain"/>
    <property type="match status" value="1"/>
</dbReference>
<keyword evidence="8" id="KW-0648">Protein biosynthesis</keyword>
<dbReference type="GO" id="GO:0009507">
    <property type="term" value="C:chloroplast"/>
    <property type="evidence" value="ECO:0000318"/>
    <property type="project" value="GO_Central"/>
</dbReference>
<evidence type="ECO:0000313" key="12">
    <source>
        <dbReference type="Proteomes" id="UP000818029"/>
    </source>
</evidence>
<feature type="coiled-coil region" evidence="10">
    <location>
        <begin position="410"/>
        <end position="437"/>
    </location>
</feature>
<dbReference type="CDD" id="cd09272">
    <property type="entry name" value="RNase_HI_RT_Ty1"/>
    <property type="match status" value="1"/>
</dbReference>
<evidence type="ECO:0000256" key="9">
    <source>
        <dbReference type="ARBA" id="ARBA00023146"/>
    </source>
</evidence>
<name>A0A1U8MGN9_GOSHI</name>
<evidence type="ECO:0000256" key="4">
    <source>
        <dbReference type="ARBA" id="ARBA00022598"/>
    </source>
</evidence>
<dbReference type="Proteomes" id="UP000818029">
    <property type="component" value="Chromosome A12"/>
</dbReference>
<evidence type="ECO:0000256" key="2">
    <source>
        <dbReference type="ARBA" id="ARBA00013168"/>
    </source>
</evidence>
<keyword evidence="4" id="KW-0436">Ligase</keyword>
<dbReference type="GeneID" id="107937589"/>
<dbReference type="KEGG" id="ghi:107937589"/>
<dbReference type="GO" id="GO:0006419">
    <property type="term" value="P:alanyl-tRNA aminoacylation"/>
    <property type="evidence" value="ECO:0000318"/>
    <property type="project" value="GO_Central"/>
</dbReference>
<dbReference type="PANTHER" id="PTHR11777:SF9">
    <property type="entry name" value="ALANINE--TRNA LIGASE, CYTOPLASMIC"/>
    <property type="match status" value="1"/>
</dbReference>
<dbReference type="PROSITE" id="PS50860">
    <property type="entry name" value="AA_TRNA_LIGASE_II_ALA"/>
    <property type="match status" value="1"/>
</dbReference>
<keyword evidence="10" id="KW-0175">Coiled coil</keyword>
<evidence type="ECO:0000313" key="13">
    <source>
        <dbReference type="RefSeq" id="XP_016725982.1"/>
    </source>
</evidence>
<evidence type="ECO:0000256" key="7">
    <source>
        <dbReference type="ARBA" id="ARBA00022884"/>
    </source>
</evidence>
<reference evidence="13" key="2">
    <citation type="submission" date="2025-08" db="UniProtKB">
        <authorList>
            <consortium name="RefSeq"/>
        </authorList>
    </citation>
    <scope>IDENTIFICATION</scope>
</reference>
<dbReference type="GO" id="GO:0000049">
    <property type="term" value="F:tRNA binding"/>
    <property type="evidence" value="ECO:0007669"/>
    <property type="project" value="UniProtKB-KW"/>
</dbReference>
<sequence length="455" mass="50147">MGKLHYFLGIEVSRSSSGNLHVFQQKYICELLDRGFMSDAKSVSTPMYLRGTSSHGLVFGPSDRLSLADYADANWGLDFDDRRSTTGYCVYLSHIPFSWCSKKQSVVSHSTAEAEYRSLTATTSDITWLVSLLAELNVKPVDLLVIWCNNSSAVAIAANPVLNSKFKHVELDLFFVREKVINGDLIVGEVLGCDQVADTSFSSIYRIVCILYGQVKVSQSITSISCFLSSLEISFFFDSSSTNRDEAINADHLRKIKYIVNEQIKAELDVYSKEATLAEAKRINGLQAVFGEVYPDPVRVVAIGRKVEDLLANPENREWPSISSELCGGTHITNTQEAKAFALLSEEEIAKGVRRITAVTTESALKATELGDLLLQKVDDASKMEVNLLEKKVASLKTSVDSASIPAAKKADIRAKIAQLQNQLKKAQKNIAKQNMQKAVTIAIELAKLALYLPD</sequence>
<dbReference type="EC" id="6.1.1.7" evidence="2"/>
<dbReference type="SMART" id="SM00863">
    <property type="entry name" value="tRNA_SAD"/>
    <property type="match status" value="1"/>
</dbReference>
<dbReference type="InterPro" id="IPR018165">
    <property type="entry name" value="Ala-tRNA-synth_IIc_core"/>
</dbReference>
<evidence type="ECO:0000256" key="1">
    <source>
        <dbReference type="ARBA" id="ARBA00008226"/>
    </source>
</evidence>
<keyword evidence="6" id="KW-0067">ATP-binding</keyword>
<accession>A0A1U8MGN9</accession>
<dbReference type="InterPro" id="IPR012947">
    <property type="entry name" value="tRNA_SAD"/>
</dbReference>
<keyword evidence="5" id="KW-0547">Nucleotide-binding</keyword>
<evidence type="ECO:0000256" key="10">
    <source>
        <dbReference type="SAM" id="Coils"/>
    </source>
</evidence>
<keyword evidence="12" id="KW-1185">Reference proteome</keyword>
<evidence type="ECO:0000256" key="3">
    <source>
        <dbReference type="ARBA" id="ARBA00022555"/>
    </source>
</evidence>
<dbReference type="GO" id="GO:0004813">
    <property type="term" value="F:alanine-tRNA ligase activity"/>
    <property type="evidence" value="ECO:0000318"/>
    <property type="project" value="GO_Central"/>
</dbReference>
<dbReference type="GO" id="GO:0005524">
    <property type="term" value="F:ATP binding"/>
    <property type="evidence" value="ECO:0007669"/>
    <property type="project" value="UniProtKB-KW"/>
</dbReference>
<dbReference type="InterPro" id="IPR050058">
    <property type="entry name" value="Ala-tRNA_ligase"/>
</dbReference>
<keyword evidence="7" id="KW-0694">RNA-binding</keyword>
<organism evidence="12 13">
    <name type="scientific">Gossypium hirsutum</name>
    <name type="common">Upland cotton</name>
    <name type="synonym">Gossypium mexicanum</name>
    <dbReference type="NCBI Taxonomy" id="3635"/>
    <lineage>
        <taxon>Eukaryota</taxon>
        <taxon>Viridiplantae</taxon>
        <taxon>Streptophyta</taxon>
        <taxon>Embryophyta</taxon>
        <taxon>Tracheophyta</taxon>
        <taxon>Spermatophyta</taxon>
        <taxon>Magnoliopsida</taxon>
        <taxon>eudicotyledons</taxon>
        <taxon>Gunneridae</taxon>
        <taxon>Pentapetalae</taxon>
        <taxon>rosids</taxon>
        <taxon>malvids</taxon>
        <taxon>Malvales</taxon>
        <taxon>Malvaceae</taxon>
        <taxon>Malvoideae</taxon>
        <taxon>Gossypium</taxon>
    </lineage>
</organism>
<dbReference type="Pfam" id="PF07973">
    <property type="entry name" value="tRNA_SAD"/>
    <property type="match status" value="1"/>
</dbReference>
<keyword evidence="9" id="KW-0030">Aminoacyl-tRNA synthetase</keyword>
<dbReference type="PaxDb" id="3635-A0A1U8MGN9"/>
<dbReference type="STRING" id="3635.A0A1U8MGN9"/>